<name>A0ABS9SBY4_9GAMM</name>
<proteinExistence type="predicted"/>
<protein>
    <submittedName>
        <fullName evidence="1">Uncharacterized protein</fullName>
    </submittedName>
</protein>
<dbReference type="Proteomes" id="UP001320609">
    <property type="component" value="Unassembled WGS sequence"/>
</dbReference>
<keyword evidence="2" id="KW-1185">Reference proteome</keyword>
<gene>
    <name evidence="1" type="ORF">MLE19_20045</name>
</gene>
<comment type="caution">
    <text evidence="1">The sequence shown here is derived from an EMBL/GenBank/DDBJ whole genome shotgun (WGS) entry which is preliminary data.</text>
</comment>
<evidence type="ECO:0000313" key="2">
    <source>
        <dbReference type="Proteomes" id="UP001320609"/>
    </source>
</evidence>
<sequence>MTRPETLTDIQRADRFYYFQQHAFGALIEGQTFGTATTTPPGLNLLLLEVTLSAAHLRLPSTFIEHL</sequence>
<organism evidence="1 2">
    <name type="scientific">Vreelandella neptunia</name>
    <dbReference type="NCBI Taxonomy" id="115551"/>
    <lineage>
        <taxon>Bacteria</taxon>
        <taxon>Pseudomonadati</taxon>
        <taxon>Pseudomonadota</taxon>
        <taxon>Gammaproteobacteria</taxon>
        <taxon>Oceanospirillales</taxon>
        <taxon>Halomonadaceae</taxon>
        <taxon>Vreelandella</taxon>
    </lineage>
</organism>
<dbReference type="RefSeq" id="WP_240719936.1">
    <property type="nucleotide sequence ID" value="NZ_JAKVTW010000021.1"/>
</dbReference>
<dbReference type="EMBL" id="JAKVTW010000021">
    <property type="protein sequence ID" value="MCH4813626.1"/>
    <property type="molecule type" value="Genomic_DNA"/>
</dbReference>
<accession>A0ABS9SBY4</accession>
<reference evidence="1 2" key="1">
    <citation type="submission" date="2022-03" db="EMBL/GenBank/DDBJ databases">
        <title>Genomic signatures underlying metal tolerance in selected Arctic bacterial isolates.</title>
        <authorList>
            <person name="Thomas F.A."/>
            <person name="Venkatachalam S."/>
            <person name="Krishnan K.P."/>
        </authorList>
    </citation>
    <scope>NUCLEOTIDE SEQUENCE [LARGE SCALE GENOMIC DNA]</scope>
    <source>
        <strain evidence="1 2">HM116</strain>
    </source>
</reference>
<evidence type="ECO:0000313" key="1">
    <source>
        <dbReference type="EMBL" id="MCH4813626.1"/>
    </source>
</evidence>